<feature type="non-terminal residue" evidence="1">
    <location>
        <position position="1"/>
    </location>
</feature>
<gene>
    <name evidence="1" type="ORF">N2K84_20135</name>
</gene>
<accession>A0AA41YA64</accession>
<dbReference type="RefSeq" id="WP_282593635.1">
    <property type="nucleotide sequence ID" value="NZ_JAPAAF010000099.1"/>
</dbReference>
<sequence>LFGYYVKFICIFKLFQQLTTSVRAAYAGRTQIVNCIAGFVVCRSLDSRNIVQSIRTGTSSEIRNDNLQVTVIGQFKNQEYEKNYIITNIDNWSCKLQFCSNKK</sequence>
<protein>
    <submittedName>
        <fullName evidence="1">Uncharacterized protein</fullName>
    </submittedName>
</protein>
<evidence type="ECO:0000313" key="2">
    <source>
        <dbReference type="Proteomes" id="UP001163821"/>
    </source>
</evidence>
<name>A0AA41YA64_9BACT</name>
<comment type="caution">
    <text evidence="1">The sequence shown here is derived from an EMBL/GenBank/DDBJ whole genome shotgun (WGS) entry which is preliminary data.</text>
</comment>
<dbReference type="Proteomes" id="UP001163821">
    <property type="component" value="Unassembled WGS sequence"/>
</dbReference>
<reference evidence="1" key="1">
    <citation type="submission" date="2022-10" db="EMBL/GenBank/DDBJ databases">
        <title>Gaoshiqiia sediminis gen. nov., sp. nov., isolated from coastal sediment.</title>
        <authorList>
            <person name="Yu W.X."/>
            <person name="Mu D.S."/>
            <person name="Du J.Z."/>
            <person name="Liang Y.Q."/>
        </authorList>
    </citation>
    <scope>NUCLEOTIDE SEQUENCE</scope>
    <source>
        <strain evidence="1">A06</strain>
    </source>
</reference>
<evidence type="ECO:0000313" key="1">
    <source>
        <dbReference type="EMBL" id="MCW0485049.1"/>
    </source>
</evidence>
<dbReference type="EMBL" id="JAPAAF010000099">
    <property type="protein sequence ID" value="MCW0485049.1"/>
    <property type="molecule type" value="Genomic_DNA"/>
</dbReference>
<dbReference type="AlphaFoldDB" id="A0AA41YA64"/>
<proteinExistence type="predicted"/>
<keyword evidence="2" id="KW-1185">Reference proteome</keyword>
<organism evidence="1 2">
    <name type="scientific">Gaoshiqia sediminis</name>
    <dbReference type="NCBI Taxonomy" id="2986998"/>
    <lineage>
        <taxon>Bacteria</taxon>
        <taxon>Pseudomonadati</taxon>
        <taxon>Bacteroidota</taxon>
        <taxon>Bacteroidia</taxon>
        <taxon>Marinilabiliales</taxon>
        <taxon>Prolixibacteraceae</taxon>
        <taxon>Gaoshiqia</taxon>
    </lineage>
</organism>